<evidence type="ECO:0000313" key="2">
    <source>
        <dbReference type="Proteomes" id="UP000199531"/>
    </source>
</evidence>
<organism evidence="1 2">
    <name type="scientific">Brachymonas denitrificans DSM 15123</name>
    <dbReference type="NCBI Taxonomy" id="1121117"/>
    <lineage>
        <taxon>Bacteria</taxon>
        <taxon>Pseudomonadati</taxon>
        <taxon>Pseudomonadota</taxon>
        <taxon>Betaproteobacteria</taxon>
        <taxon>Burkholderiales</taxon>
        <taxon>Comamonadaceae</taxon>
        <taxon>Brachymonas</taxon>
    </lineage>
</organism>
<dbReference type="EMBL" id="FOCW01000005">
    <property type="protein sequence ID" value="SEN71776.1"/>
    <property type="molecule type" value="Genomic_DNA"/>
</dbReference>
<dbReference type="RefSeq" id="WP_143280575.1">
    <property type="nucleotide sequence ID" value="NZ_FOCW01000005.1"/>
</dbReference>
<dbReference type="AlphaFoldDB" id="A0A1H8IUT6"/>
<reference evidence="1 2" key="1">
    <citation type="submission" date="2016-10" db="EMBL/GenBank/DDBJ databases">
        <authorList>
            <person name="de Groot N.N."/>
        </authorList>
    </citation>
    <scope>NUCLEOTIDE SEQUENCE [LARGE SCALE GENOMIC DNA]</scope>
    <source>
        <strain evidence="1 2">DSM 15123</strain>
    </source>
</reference>
<dbReference type="SUPFAM" id="SSF109709">
    <property type="entry name" value="KorB DNA-binding domain-like"/>
    <property type="match status" value="1"/>
</dbReference>
<name>A0A1H8IUT6_9BURK</name>
<dbReference type="Proteomes" id="UP000199531">
    <property type="component" value="Unassembled WGS sequence"/>
</dbReference>
<sequence length="151" mass="16920">MPKVKNTVMQTGSPEVRKLRDGSDVQLTTVIPVKITRHKFTRVIVQPGHAAPNNWQAQMDAKLMKALCMALYWQEQLDCGAVGSIAEIAKREGMEKMRAHKFMKLARLAPHYVEAIARGQGPIGLSFEFFVRKILPHDWGQQEVVIDALAG</sequence>
<evidence type="ECO:0000313" key="1">
    <source>
        <dbReference type="EMBL" id="SEN71776.1"/>
    </source>
</evidence>
<protein>
    <submittedName>
        <fullName evidence="1">Uncharacterized protein</fullName>
    </submittedName>
</protein>
<proteinExistence type="predicted"/>
<keyword evidence="2" id="KW-1185">Reference proteome</keyword>
<dbReference type="OrthoDB" id="6009779at2"/>
<dbReference type="STRING" id="1121117.SAMN02745977_01841"/>
<gene>
    <name evidence="1" type="ORF">SAMN02745977_01841</name>
</gene>
<accession>A0A1H8IUT6</accession>